<gene>
    <name evidence="1" type="ORF">SAMN04487942_2237</name>
</gene>
<dbReference type="Proteomes" id="UP000198657">
    <property type="component" value="Unassembled WGS sequence"/>
</dbReference>
<protein>
    <submittedName>
        <fullName evidence="1">Uncharacterized protein</fullName>
    </submittedName>
</protein>
<reference evidence="2" key="1">
    <citation type="submission" date="2016-10" db="EMBL/GenBank/DDBJ databases">
        <authorList>
            <person name="Varghese N."/>
            <person name="Submissions S."/>
        </authorList>
    </citation>
    <scope>NUCLEOTIDE SEQUENCE [LARGE SCALE GENOMIC DNA]</scope>
    <source>
        <strain evidence="2">CGMCC 1.8704</strain>
    </source>
</reference>
<organism evidence="1 2">
    <name type="scientific">Flavobacterium sinopsychrotolerans</name>
    <dbReference type="NCBI Taxonomy" id="604089"/>
    <lineage>
        <taxon>Bacteria</taxon>
        <taxon>Pseudomonadati</taxon>
        <taxon>Bacteroidota</taxon>
        <taxon>Flavobacteriia</taxon>
        <taxon>Flavobacteriales</taxon>
        <taxon>Flavobacteriaceae</taxon>
        <taxon>Flavobacterium</taxon>
    </lineage>
</organism>
<evidence type="ECO:0000313" key="2">
    <source>
        <dbReference type="Proteomes" id="UP000198657"/>
    </source>
</evidence>
<evidence type="ECO:0000313" key="1">
    <source>
        <dbReference type="EMBL" id="SEO25239.1"/>
    </source>
</evidence>
<sequence>MLPKVIGDFVVSFSSKNIVACLLHKKKNCPIPDLIKLPKSMKKIILLLLLSGCMYAQEQVFNVQRYCIDEQPFKQGECNVAGNEYSFVFLDTQKRTVVFFLTATKMKYKIVDSGIFAPDRNYTFYTLENEKGQVAMRINKQNTKIEFLYPNTHVYLTVGKSTKGVN</sequence>
<name>A0A1H8N6Y5_9FLAO</name>
<dbReference type="EMBL" id="FODN01000004">
    <property type="protein sequence ID" value="SEO25239.1"/>
    <property type="molecule type" value="Genomic_DNA"/>
</dbReference>
<keyword evidence="2" id="KW-1185">Reference proteome</keyword>
<accession>A0A1H8N6Y5</accession>
<dbReference type="AlphaFoldDB" id="A0A1H8N6Y5"/>
<dbReference type="STRING" id="604089.SAMN04487942_2237"/>
<proteinExistence type="predicted"/>